<dbReference type="PANTHER" id="PTHR33164:SF57">
    <property type="entry name" value="MARR-FAMILY TRANSCRIPTIONAL REGULATOR"/>
    <property type="match status" value="1"/>
</dbReference>
<dbReference type="RefSeq" id="WP_011420089.1">
    <property type="nucleotide sequence ID" value="NC_007760.1"/>
</dbReference>
<dbReference type="HOGENOM" id="CLU_083287_27_3_7"/>
<feature type="domain" description="HTH marR-type" evidence="1">
    <location>
        <begin position="28"/>
        <end position="149"/>
    </location>
</feature>
<dbReference type="Proteomes" id="UP000001935">
    <property type="component" value="Chromosome"/>
</dbReference>
<protein>
    <submittedName>
        <fullName evidence="2">Transcriptional regulator, MarR family</fullName>
    </submittedName>
</protein>
<dbReference type="SUPFAM" id="SSF46785">
    <property type="entry name" value="Winged helix' DNA-binding domain"/>
    <property type="match status" value="1"/>
</dbReference>
<dbReference type="Pfam" id="PF12802">
    <property type="entry name" value="MarR_2"/>
    <property type="match status" value="1"/>
</dbReference>
<accession>Q2IPS0</accession>
<dbReference type="AlphaFoldDB" id="Q2IPS0"/>
<sequence>MFFLKELPTRQVLERYHAAFPAMQVETIDRALRMLRTASLLLRELEAYFATHQLSQARFLVLVVLDREEDPGGLRISEVAERIDVARPVMTRTLQSLAAGGLVRFREDETDARSRRVLLTAKGKRRLHDMLPGYYATIDAFMKAHDAPD</sequence>
<organism evidence="2 3">
    <name type="scientific">Anaeromyxobacter dehalogenans (strain 2CP-C)</name>
    <dbReference type="NCBI Taxonomy" id="290397"/>
    <lineage>
        <taxon>Bacteria</taxon>
        <taxon>Pseudomonadati</taxon>
        <taxon>Myxococcota</taxon>
        <taxon>Myxococcia</taxon>
        <taxon>Myxococcales</taxon>
        <taxon>Cystobacterineae</taxon>
        <taxon>Anaeromyxobacteraceae</taxon>
        <taxon>Anaeromyxobacter</taxon>
    </lineage>
</organism>
<dbReference type="STRING" id="290397.Adeh_1031"/>
<dbReference type="InterPro" id="IPR039422">
    <property type="entry name" value="MarR/SlyA-like"/>
</dbReference>
<name>Q2IPS0_ANADE</name>
<evidence type="ECO:0000259" key="1">
    <source>
        <dbReference type="PROSITE" id="PS50995"/>
    </source>
</evidence>
<dbReference type="InterPro" id="IPR036388">
    <property type="entry name" value="WH-like_DNA-bd_sf"/>
</dbReference>
<dbReference type="KEGG" id="ade:Adeh_1031"/>
<evidence type="ECO:0000313" key="2">
    <source>
        <dbReference type="EMBL" id="ABC80806.1"/>
    </source>
</evidence>
<evidence type="ECO:0000313" key="3">
    <source>
        <dbReference type="Proteomes" id="UP000001935"/>
    </source>
</evidence>
<dbReference type="InterPro" id="IPR036390">
    <property type="entry name" value="WH_DNA-bd_sf"/>
</dbReference>
<dbReference type="SMART" id="SM00347">
    <property type="entry name" value="HTH_MARR"/>
    <property type="match status" value="1"/>
</dbReference>
<proteinExistence type="predicted"/>
<dbReference type="InterPro" id="IPR000835">
    <property type="entry name" value="HTH_MarR-typ"/>
</dbReference>
<gene>
    <name evidence="2" type="ordered locus">Adeh_1031</name>
</gene>
<reference evidence="2" key="1">
    <citation type="submission" date="2006-01" db="EMBL/GenBank/DDBJ databases">
        <title>Complete sequence of Anaeromyxobacter dehalogenans 2CP-C.</title>
        <authorList>
            <consortium name="US DOE Joint Genome Institute"/>
            <person name="Copeland A."/>
            <person name="Lucas S."/>
            <person name="Lapidus A."/>
            <person name="Barry K."/>
            <person name="Detter J.C."/>
            <person name="Glavina T."/>
            <person name="Hammon N."/>
            <person name="Israni S."/>
            <person name="Pitluck S."/>
            <person name="Brettin T."/>
            <person name="Bruce D."/>
            <person name="Han C."/>
            <person name="Tapia R."/>
            <person name="Gilna P."/>
            <person name="Kiss H."/>
            <person name="Schmutz J."/>
            <person name="Larimer F."/>
            <person name="Land M."/>
            <person name="Kyrpides N."/>
            <person name="Anderson I."/>
            <person name="Sanford R.A."/>
            <person name="Ritalahti K.M."/>
            <person name="Thomas H.S."/>
            <person name="Kirby J.R."/>
            <person name="Zhulin I.B."/>
            <person name="Loeffler F.E."/>
            <person name="Richardson P."/>
        </authorList>
    </citation>
    <scope>NUCLEOTIDE SEQUENCE</scope>
    <source>
        <strain evidence="2">2CP-C</strain>
    </source>
</reference>
<dbReference type="PROSITE" id="PS50995">
    <property type="entry name" value="HTH_MARR_2"/>
    <property type="match status" value="1"/>
</dbReference>
<dbReference type="GO" id="GO:0003700">
    <property type="term" value="F:DNA-binding transcription factor activity"/>
    <property type="evidence" value="ECO:0007669"/>
    <property type="project" value="InterPro"/>
</dbReference>
<dbReference type="PANTHER" id="PTHR33164">
    <property type="entry name" value="TRANSCRIPTIONAL REGULATOR, MARR FAMILY"/>
    <property type="match status" value="1"/>
</dbReference>
<dbReference type="eggNOG" id="COG1846">
    <property type="taxonomic scope" value="Bacteria"/>
</dbReference>
<dbReference type="Gene3D" id="1.10.10.10">
    <property type="entry name" value="Winged helix-like DNA-binding domain superfamily/Winged helix DNA-binding domain"/>
    <property type="match status" value="1"/>
</dbReference>
<dbReference type="EMBL" id="CP000251">
    <property type="protein sequence ID" value="ABC80806.1"/>
    <property type="molecule type" value="Genomic_DNA"/>
</dbReference>
<dbReference type="GO" id="GO:0006950">
    <property type="term" value="P:response to stress"/>
    <property type="evidence" value="ECO:0007669"/>
    <property type="project" value="TreeGrafter"/>
</dbReference>
<dbReference type="OrthoDB" id="5521015at2"/>